<evidence type="ECO:0000313" key="2">
    <source>
        <dbReference type="EMBL" id="MBW0475022.1"/>
    </source>
</evidence>
<name>A0A9Q3C279_9BASI</name>
<keyword evidence="3" id="KW-1185">Reference proteome</keyword>
<evidence type="ECO:0000256" key="1">
    <source>
        <dbReference type="SAM" id="Phobius"/>
    </source>
</evidence>
<dbReference type="Proteomes" id="UP000765509">
    <property type="component" value="Unassembled WGS sequence"/>
</dbReference>
<comment type="caution">
    <text evidence="2">The sequence shown here is derived from an EMBL/GenBank/DDBJ whole genome shotgun (WGS) entry which is preliminary data.</text>
</comment>
<evidence type="ECO:0000313" key="3">
    <source>
        <dbReference type="Proteomes" id="UP000765509"/>
    </source>
</evidence>
<dbReference type="AlphaFoldDB" id="A0A9Q3C279"/>
<gene>
    <name evidence="2" type="ORF">O181_014737</name>
</gene>
<organism evidence="2 3">
    <name type="scientific">Austropuccinia psidii MF-1</name>
    <dbReference type="NCBI Taxonomy" id="1389203"/>
    <lineage>
        <taxon>Eukaryota</taxon>
        <taxon>Fungi</taxon>
        <taxon>Dikarya</taxon>
        <taxon>Basidiomycota</taxon>
        <taxon>Pucciniomycotina</taxon>
        <taxon>Pucciniomycetes</taxon>
        <taxon>Pucciniales</taxon>
        <taxon>Sphaerophragmiaceae</taxon>
        <taxon>Austropuccinia</taxon>
    </lineage>
</organism>
<keyword evidence="1" id="KW-0812">Transmembrane</keyword>
<sequence>MYAAKPFRDRILAFQPPPELPIQNLFSTIFKDFGMERAHGAGKNWPEKPLAIKIWFIFSVSSTISIVILAIQRLFATMTHTTRSYLGAHELSLLLGYEEGEMISWSLNEPYKGFPRTYDVITEAWRELSLTRVKQKYPQGNNEKMMEEYDICHRLFHGRGHKLSLPLPEEEASKDFLSTLTLNTRGSTLKDIYTCIDAQVWLPESNVAHFLDRISKVWAFEIDPKSSNSDLAWSTVPTSAYHIPNQKTPFKLEPEFGVDRYLLQKWHKIFEIREEISRIEGEVNVSSARRDQLSQAGVNCVLQFSPCPLSKPVRFFLSSAL</sequence>
<protein>
    <submittedName>
        <fullName evidence="2">Uncharacterized protein</fullName>
    </submittedName>
</protein>
<dbReference type="EMBL" id="AVOT02003958">
    <property type="protein sequence ID" value="MBW0475022.1"/>
    <property type="molecule type" value="Genomic_DNA"/>
</dbReference>
<keyword evidence="1" id="KW-0472">Membrane</keyword>
<keyword evidence="1" id="KW-1133">Transmembrane helix</keyword>
<dbReference type="OrthoDB" id="443682at2759"/>
<proteinExistence type="predicted"/>
<reference evidence="2" key="1">
    <citation type="submission" date="2021-03" db="EMBL/GenBank/DDBJ databases">
        <title>Draft genome sequence of rust myrtle Austropuccinia psidii MF-1, a brazilian biotype.</title>
        <authorList>
            <person name="Quecine M.C."/>
            <person name="Pachon D.M.R."/>
            <person name="Bonatelli M.L."/>
            <person name="Correr F.H."/>
            <person name="Franceschini L.M."/>
            <person name="Leite T.F."/>
            <person name="Margarido G.R.A."/>
            <person name="Almeida C.A."/>
            <person name="Ferrarezi J.A."/>
            <person name="Labate C.A."/>
        </authorList>
    </citation>
    <scope>NUCLEOTIDE SEQUENCE</scope>
    <source>
        <strain evidence="2">MF-1</strain>
    </source>
</reference>
<accession>A0A9Q3C279</accession>
<feature type="transmembrane region" description="Helical" evidence="1">
    <location>
        <begin position="54"/>
        <end position="75"/>
    </location>
</feature>